<evidence type="ECO:0000313" key="4">
    <source>
        <dbReference type="Proteomes" id="UP001318040"/>
    </source>
</evidence>
<sequence length="912" mass="95497">MRSGTFSHASDAWTFGVLLWEMFTGGKDPWQGLSVAKVLQRLHRGGERLPCPPSCPRALYDLMLCCWRLAPHERPPLGRLEGRVAQVQLRVASADGDSPQLDGIARCTDRSSAPAGYSVESSCWWHCPGRRALHVAQFPPRGAASPPQATPAPTNSPGREAQLPWRRQPEHSSPSNAAAAAHTDGPRLKETSPPAAATSKPTYESSPVDADEEENVCHRKVPFRKYCQLKSTGSKACRPPPPPTRDLAGGGMVGRPADAHAAGGLLSLPAAPPCAEGGRLDNFPSPAPHSPCRAAPRPLCPAPRPAAAVGNGNGGGAIAFGGGGATGGRSHYDIPPCAAASSSPSSRAVDWESRLPAVPPHGHGGGCVDLEGDGVGGDADDAAERSLDSDSVFFEGGCDSTLDLLSNFYASATGAAPRTAAGVCGAGGAANRAYERESVAALRELHRASLRAREPPCRAARASAPASCDSEPGAGSTATTPSPGGAGGAAEERPEVPPRAPIPPLPAKRNGYRWSAEVSYYMWGKDCLAAAKAPLRESLSWGGDGAERQRRPPVAVAPESSASWDGGGGGGESPAKAPLRESLSLGSGDGAAAAAAAAERPPPKLPVRDSPLPREGAGSPSRPPRVPPRGASESGAGFWAVGCEAAADETAASTERPPRLPLRHSPSLGPDSEAPPRVPPREPLSPSASRTPSPKGFGCPSSSSPQPIPGPPPPCQQQQQAALSSSPQRAMPPTQSFGSDPKFSTLGKEKGCCSGQPARGPCILPIIKDGKKQSSTHYYLLPEKPAYLDRYERFLRESDPNERSQPPTSEPARTPEGVCEEFSRLDSLSAQEQIRQVLECVHGVTTEECHAALHGHAWDVPQAIHYLKIEQLLSLGLASRGECQRLLERFDSNLEQASSFLLESSRTLRHRR</sequence>
<feature type="compositionally biased region" description="Low complexity" evidence="1">
    <location>
        <begin position="644"/>
        <end position="655"/>
    </location>
</feature>
<evidence type="ECO:0000259" key="3">
    <source>
        <dbReference type="PROSITE" id="PS50030"/>
    </source>
</evidence>
<dbReference type="PRINTS" id="PR00109">
    <property type="entry name" value="TYRKINASE"/>
</dbReference>
<dbReference type="InterPro" id="IPR052112">
    <property type="entry name" value="EGFR_SigReg_Kinase"/>
</dbReference>
<dbReference type="SUPFAM" id="SSF56112">
    <property type="entry name" value="Protein kinase-like (PK-like)"/>
    <property type="match status" value="1"/>
</dbReference>
<protein>
    <submittedName>
        <fullName evidence="5">Activated CDC42 kinase 1-like isoform X1</fullName>
    </submittedName>
</protein>
<dbReference type="AlphaFoldDB" id="A0AAJ7TI42"/>
<feature type="compositionally biased region" description="Pro residues" evidence="1">
    <location>
        <begin position="706"/>
        <end position="715"/>
    </location>
</feature>
<dbReference type="PROSITE" id="PS50011">
    <property type="entry name" value="PROTEIN_KINASE_DOM"/>
    <property type="match status" value="1"/>
</dbReference>
<dbReference type="Pfam" id="PF11555">
    <property type="entry name" value="Inhibitor_Mig-6"/>
    <property type="match status" value="1"/>
</dbReference>
<dbReference type="GO" id="GO:0005524">
    <property type="term" value="F:ATP binding"/>
    <property type="evidence" value="ECO:0007669"/>
    <property type="project" value="InterPro"/>
</dbReference>
<dbReference type="PANTHER" id="PTHR14254:SF2">
    <property type="entry name" value="NON-SPECIFIC PROTEIN-TYROSINE KINASE"/>
    <property type="match status" value="1"/>
</dbReference>
<name>A0AAJ7TI42_PETMA</name>
<feature type="compositionally biased region" description="Pro residues" evidence="1">
    <location>
        <begin position="497"/>
        <end position="506"/>
    </location>
</feature>
<feature type="domain" description="Protein kinase" evidence="2">
    <location>
        <begin position="1"/>
        <end position="89"/>
    </location>
</feature>
<dbReference type="InterPro" id="IPR015940">
    <property type="entry name" value="UBA"/>
</dbReference>
<evidence type="ECO:0000313" key="5">
    <source>
        <dbReference type="RefSeq" id="XP_032818290.1"/>
    </source>
</evidence>
<dbReference type="GO" id="GO:0045616">
    <property type="term" value="P:regulation of keratinocyte differentiation"/>
    <property type="evidence" value="ECO:0007669"/>
    <property type="project" value="TreeGrafter"/>
</dbReference>
<proteinExistence type="predicted"/>
<gene>
    <name evidence="5" type="primary">LOC116947032</name>
</gene>
<feature type="region of interest" description="Disordered" evidence="1">
    <location>
        <begin position="539"/>
        <end position="750"/>
    </location>
</feature>
<dbReference type="Gene3D" id="1.10.510.10">
    <property type="entry name" value="Transferase(Phosphotransferase) domain 1"/>
    <property type="match status" value="1"/>
</dbReference>
<evidence type="ECO:0000256" key="1">
    <source>
        <dbReference type="SAM" id="MobiDB-lite"/>
    </source>
</evidence>
<accession>A0AAJ7TI42</accession>
<dbReference type="SUPFAM" id="SSF46934">
    <property type="entry name" value="UBA-like"/>
    <property type="match status" value="1"/>
</dbReference>
<dbReference type="GO" id="GO:0042059">
    <property type="term" value="P:negative regulation of epidermal growth factor receptor signaling pathway"/>
    <property type="evidence" value="ECO:0007669"/>
    <property type="project" value="TreeGrafter"/>
</dbReference>
<dbReference type="InterPro" id="IPR001245">
    <property type="entry name" value="Ser-Thr/Tyr_kinase_cat_dom"/>
</dbReference>
<dbReference type="GO" id="GO:0004672">
    <property type="term" value="F:protein kinase activity"/>
    <property type="evidence" value="ECO:0007669"/>
    <property type="project" value="InterPro"/>
</dbReference>
<dbReference type="Proteomes" id="UP001318040">
    <property type="component" value="Chromosome 28"/>
</dbReference>
<dbReference type="InterPro" id="IPR011009">
    <property type="entry name" value="Kinase-like_dom_sf"/>
</dbReference>
<dbReference type="InterPro" id="IPR009060">
    <property type="entry name" value="UBA-like_sf"/>
</dbReference>
<reference evidence="5" key="1">
    <citation type="submission" date="2025-08" db="UniProtKB">
        <authorList>
            <consortium name="RefSeq"/>
        </authorList>
    </citation>
    <scope>IDENTIFICATION</scope>
    <source>
        <tissue evidence="5">Sperm</tissue>
    </source>
</reference>
<dbReference type="InterPro" id="IPR000719">
    <property type="entry name" value="Prot_kinase_dom"/>
</dbReference>
<feature type="region of interest" description="Disordered" evidence="1">
    <location>
        <begin position="139"/>
        <end position="214"/>
    </location>
</feature>
<dbReference type="KEGG" id="pmrn:116947032"/>
<feature type="compositionally biased region" description="Low complexity" evidence="1">
    <location>
        <begin position="143"/>
        <end position="157"/>
    </location>
</feature>
<evidence type="ECO:0000259" key="2">
    <source>
        <dbReference type="PROSITE" id="PS50011"/>
    </source>
</evidence>
<keyword evidence="4" id="KW-1185">Reference proteome</keyword>
<dbReference type="Pfam" id="PF07714">
    <property type="entry name" value="PK_Tyr_Ser-Thr"/>
    <property type="match status" value="1"/>
</dbReference>
<feature type="compositionally biased region" description="Low complexity" evidence="1">
    <location>
        <begin position="663"/>
        <end position="672"/>
    </location>
</feature>
<dbReference type="InterPro" id="IPR021619">
    <property type="entry name" value="Mig-6"/>
</dbReference>
<feature type="domain" description="UBA" evidence="3">
    <location>
        <begin position="859"/>
        <end position="904"/>
    </location>
</feature>
<feature type="compositionally biased region" description="Low complexity" evidence="1">
    <location>
        <begin position="716"/>
        <end position="728"/>
    </location>
</feature>
<feature type="region of interest" description="Disordered" evidence="1">
    <location>
        <begin position="797"/>
        <end position="817"/>
    </location>
</feature>
<dbReference type="PROSITE" id="PS50030">
    <property type="entry name" value="UBA"/>
    <property type="match status" value="1"/>
</dbReference>
<feature type="compositionally biased region" description="Low complexity" evidence="1">
    <location>
        <begin position="457"/>
        <end position="483"/>
    </location>
</feature>
<dbReference type="RefSeq" id="XP_032818290.1">
    <property type="nucleotide sequence ID" value="XM_032962399.1"/>
</dbReference>
<dbReference type="CDD" id="cd14328">
    <property type="entry name" value="UBA_TNK1"/>
    <property type="match status" value="1"/>
</dbReference>
<feature type="region of interest" description="Disordered" evidence="1">
    <location>
        <begin position="453"/>
        <end position="509"/>
    </location>
</feature>
<dbReference type="PANTHER" id="PTHR14254">
    <property type="entry name" value="GENE 33 POLYPEPTIDE"/>
    <property type="match status" value="1"/>
</dbReference>
<feature type="region of interest" description="Disordered" evidence="1">
    <location>
        <begin position="230"/>
        <end position="255"/>
    </location>
</feature>
<organism evidence="4 5">
    <name type="scientific">Petromyzon marinus</name>
    <name type="common">Sea lamprey</name>
    <dbReference type="NCBI Taxonomy" id="7757"/>
    <lineage>
        <taxon>Eukaryota</taxon>
        <taxon>Metazoa</taxon>
        <taxon>Chordata</taxon>
        <taxon>Craniata</taxon>
        <taxon>Vertebrata</taxon>
        <taxon>Cyclostomata</taxon>
        <taxon>Hyperoartia</taxon>
        <taxon>Petromyzontiformes</taxon>
        <taxon>Petromyzontidae</taxon>
        <taxon>Petromyzon</taxon>
    </lineage>
</organism>